<dbReference type="SUPFAM" id="SSF51735">
    <property type="entry name" value="NAD(P)-binding Rossmann-fold domains"/>
    <property type="match status" value="1"/>
</dbReference>
<dbReference type="Proteomes" id="UP000249725">
    <property type="component" value="Unassembled WGS sequence"/>
</dbReference>
<organism evidence="4 5">
    <name type="scientific">Phenylobacterium deserti</name>
    <dbReference type="NCBI Taxonomy" id="1914756"/>
    <lineage>
        <taxon>Bacteria</taxon>
        <taxon>Pseudomonadati</taxon>
        <taxon>Pseudomonadota</taxon>
        <taxon>Alphaproteobacteria</taxon>
        <taxon>Caulobacterales</taxon>
        <taxon>Caulobacteraceae</taxon>
        <taxon>Phenylobacterium</taxon>
    </lineage>
</organism>
<gene>
    <name evidence="4" type="ORF">DJ018_10900</name>
</gene>
<dbReference type="InterPro" id="IPR006311">
    <property type="entry name" value="TAT_signal"/>
</dbReference>
<dbReference type="GO" id="GO:0016491">
    <property type="term" value="F:oxidoreductase activity"/>
    <property type="evidence" value="ECO:0007669"/>
    <property type="project" value="UniProtKB-KW"/>
</dbReference>
<keyword evidence="5" id="KW-1185">Reference proteome</keyword>
<dbReference type="InterPro" id="IPR036291">
    <property type="entry name" value="NAD(P)-bd_dom_sf"/>
</dbReference>
<name>A0A328AER2_9CAUL</name>
<dbReference type="Pfam" id="PF00106">
    <property type="entry name" value="adh_short"/>
    <property type="match status" value="1"/>
</dbReference>
<dbReference type="PRINTS" id="PR00081">
    <property type="entry name" value="GDHRDH"/>
</dbReference>
<evidence type="ECO:0000256" key="3">
    <source>
        <dbReference type="SAM" id="MobiDB-lite"/>
    </source>
</evidence>
<evidence type="ECO:0000313" key="5">
    <source>
        <dbReference type="Proteomes" id="UP000249725"/>
    </source>
</evidence>
<dbReference type="EMBL" id="QFYR01000002">
    <property type="protein sequence ID" value="RAK52696.1"/>
    <property type="molecule type" value="Genomic_DNA"/>
</dbReference>
<feature type="region of interest" description="Disordered" evidence="3">
    <location>
        <begin position="1"/>
        <end position="21"/>
    </location>
</feature>
<keyword evidence="2" id="KW-0560">Oxidoreductase</keyword>
<protein>
    <submittedName>
        <fullName evidence="4">Short-chain dehydrogenase</fullName>
    </submittedName>
</protein>
<dbReference type="AlphaFoldDB" id="A0A328AER2"/>
<proteinExistence type="inferred from homology"/>
<evidence type="ECO:0000256" key="2">
    <source>
        <dbReference type="ARBA" id="ARBA00023002"/>
    </source>
</evidence>
<dbReference type="RefSeq" id="WP_111514981.1">
    <property type="nucleotide sequence ID" value="NZ_QFYR01000002.1"/>
</dbReference>
<comment type="similarity">
    <text evidence="1">Belongs to the short-chain dehydrogenases/reductases (SDR) family.</text>
</comment>
<dbReference type="PANTHER" id="PTHR24320">
    <property type="entry name" value="RETINOL DEHYDROGENASE"/>
    <property type="match status" value="1"/>
</dbReference>
<dbReference type="PROSITE" id="PS51318">
    <property type="entry name" value="TAT"/>
    <property type="match status" value="1"/>
</dbReference>
<dbReference type="OrthoDB" id="9785826at2"/>
<dbReference type="Gene3D" id="3.40.50.720">
    <property type="entry name" value="NAD(P)-binding Rossmann-like Domain"/>
    <property type="match status" value="1"/>
</dbReference>
<comment type="caution">
    <text evidence="4">The sequence shown here is derived from an EMBL/GenBank/DDBJ whole genome shotgun (WGS) entry which is preliminary data.</text>
</comment>
<dbReference type="InterPro" id="IPR002347">
    <property type="entry name" value="SDR_fam"/>
</dbReference>
<accession>A0A328AER2</accession>
<evidence type="ECO:0000313" key="4">
    <source>
        <dbReference type="EMBL" id="RAK52696.1"/>
    </source>
</evidence>
<dbReference type="PANTHER" id="PTHR24320:SF148">
    <property type="entry name" value="NAD(P)-BINDING ROSSMANN-FOLD SUPERFAMILY PROTEIN"/>
    <property type="match status" value="1"/>
</dbReference>
<reference evidence="5" key="1">
    <citation type="submission" date="2018-05" db="EMBL/GenBank/DDBJ databases">
        <authorList>
            <person name="Li X."/>
        </authorList>
    </citation>
    <scope>NUCLEOTIDE SEQUENCE [LARGE SCALE GENOMIC DNA]</scope>
    <source>
        <strain evidence="5">YIM 73061</strain>
    </source>
</reference>
<sequence length="360" mass="38164">MTTDHAEHRFDSRPHDPASRLSRRGLLALSAVGLTAATLGGCASTGSADGGWTAADVPSQRGRTALVTGGNGHPEGGLSGLGYHVALQLARAGADVTIASRKQARGAEAVRIIRAEVPGATIRYEPLDLADLSSVSAFCGRMHEGGRGLDLLVNNAGVMGRRHREVSVDGFERCMATNVIGHFALTAQLLPLLKQGRSPRVVWVASLRGANGELDFSDLQLARAYDYVNSYDQTKLAMLLLAQEFQRRSQDAGLGVTSIAAHPGTARTHIVLDGPGPDSQEGFRFKNMPFMFRDPAGRALSLLYAATDSKAVGGRYYGPAGFGHILGPPGETPIPERAQDAHAASKLWAAMETLSHQRLA</sequence>
<feature type="compositionally biased region" description="Basic and acidic residues" evidence="3">
    <location>
        <begin position="1"/>
        <end position="18"/>
    </location>
</feature>
<evidence type="ECO:0000256" key="1">
    <source>
        <dbReference type="ARBA" id="ARBA00006484"/>
    </source>
</evidence>